<name>A0A397IDP6_9GLOM</name>
<gene>
    <name evidence="1" type="ORF">Glove_235g8</name>
</gene>
<proteinExistence type="predicted"/>
<dbReference type="EMBL" id="PQFF01000217">
    <property type="protein sequence ID" value="RHZ73022.1"/>
    <property type="molecule type" value="Genomic_DNA"/>
</dbReference>
<organism evidence="1 2">
    <name type="scientific">Diversispora epigaea</name>
    <dbReference type="NCBI Taxonomy" id="1348612"/>
    <lineage>
        <taxon>Eukaryota</taxon>
        <taxon>Fungi</taxon>
        <taxon>Fungi incertae sedis</taxon>
        <taxon>Mucoromycota</taxon>
        <taxon>Glomeromycotina</taxon>
        <taxon>Glomeromycetes</taxon>
        <taxon>Diversisporales</taxon>
        <taxon>Diversisporaceae</taxon>
        <taxon>Diversispora</taxon>
    </lineage>
</organism>
<keyword evidence="2" id="KW-1185">Reference proteome</keyword>
<protein>
    <submittedName>
        <fullName evidence="1">Uncharacterized protein</fullName>
    </submittedName>
</protein>
<comment type="caution">
    <text evidence="1">The sequence shown here is derived from an EMBL/GenBank/DDBJ whole genome shotgun (WGS) entry which is preliminary data.</text>
</comment>
<reference evidence="1 2" key="1">
    <citation type="submission" date="2018-08" db="EMBL/GenBank/DDBJ databases">
        <title>Genome and evolution of the arbuscular mycorrhizal fungus Diversispora epigaea (formerly Glomus versiforme) and its bacterial endosymbionts.</title>
        <authorList>
            <person name="Sun X."/>
            <person name="Fei Z."/>
            <person name="Harrison M."/>
        </authorList>
    </citation>
    <scope>NUCLEOTIDE SEQUENCE [LARGE SCALE GENOMIC DNA]</scope>
    <source>
        <strain evidence="1 2">IT104</strain>
    </source>
</reference>
<evidence type="ECO:0000313" key="1">
    <source>
        <dbReference type="EMBL" id="RHZ73022.1"/>
    </source>
</evidence>
<dbReference type="AlphaFoldDB" id="A0A397IDP6"/>
<evidence type="ECO:0000313" key="2">
    <source>
        <dbReference type="Proteomes" id="UP000266861"/>
    </source>
</evidence>
<accession>A0A397IDP6</accession>
<sequence>MTILAYNLPSDSNSHPRHVKVLLIHVIKTIELNGTQTNSRKRDIPAISIVYFVCP</sequence>
<dbReference type="Proteomes" id="UP000266861">
    <property type="component" value="Unassembled WGS sequence"/>
</dbReference>